<evidence type="ECO:0000256" key="6">
    <source>
        <dbReference type="ARBA" id="ARBA00022692"/>
    </source>
</evidence>
<feature type="transmembrane region" description="Helical" evidence="11">
    <location>
        <begin position="303"/>
        <end position="320"/>
    </location>
</feature>
<evidence type="ECO:0000256" key="7">
    <source>
        <dbReference type="ARBA" id="ARBA00022824"/>
    </source>
</evidence>
<evidence type="ECO:0000256" key="5">
    <source>
        <dbReference type="ARBA" id="ARBA00022679"/>
    </source>
</evidence>
<evidence type="ECO:0000256" key="4">
    <source>
        <dbReference type="ARBA" id="ARBA00022676"/>
    </source>
</evidence>
<comment type="caution">
    <text evidence="12">The sequence shown here is derived from an EMBL/GenBank/DDBJ whole genome shotgun (WGS) entry which is preliminary data.</text>
</comment>
<feature type="transmembrane region" description="Helical" evidence="11">
    <location>
        <begin position="380"/>
        <end position="400"/>
    </location>
</feature>
<reference evidence="12 13" key="1">
    <citation type="submission" date="2024-10" db="EMBL/GenBank/DDBJ databases">
        <title>Updated reference genomes for cyclostephanoid diatoms.</title>
        <authorList>
            <person name="Roberts W.R."/>
            <person name="Alverson A.J."/>
        </authorList>
    </citation>
    <scope>NUCLEOTIDE SEQUENCE [LARGE SCALE GENOMIC DNA]</scope>
    <source>
        <strain evidence="12 13">AJA276-08</strain>
    </source>
</reference>
<keyword evidence="4 11" id="KW-0328">Glycosyltransferase</keyword>
<dbReference type="EMBL" id="JALLAZ020001406">
    <property type="protein sequence ID" value="KAL3775588.1"/>
    <property type="molecule type" value="Genomic_DNA"/>
</dbReference>
<accession>A0ABD3NI31</accession>
<organism evidence="12 13">
    <name type="scientific">Stephanodiscus triporus</name>
    <dbReference type="NCBI Taxonomy" id="2934178"/>
    <lineage>
        <taxon>Eukaryota</taxon>
        <taxon>Sar</taxon>
        <taxon>Stramenopiles</taxon>
        <taxon>Ochrophyta</taxon>
        <taxon>Bacillariophyta</taxon>
        <taxon>Coscinodiscophyceae</taxon>
        <taxon>Thalassiosirophycidae</taxon>
        <taxon>Stephanodiscales</taxon>
        <taxon>Stephanodiscaceae</taxon>
        <taxon>Stephanodiscus</taxon>
    </lineage>
</organism>
<keyword evidence="9 11" id="KW-0472">Membrane</keyword>
<dbReference type="PANTHER" id="PTHR22760">
    <property type="entry name" value="GLYCOSYLTRANSFERASE"/>
    <property type="match status" value="1"/>
</dbReference>
<dbReference type="Pfam" id="PF03901">
    <property type="entry name" value="Glyco_transf_22"/>
    <property type="match status" value="1"/>
</dbReference>
<protein>
    <recommendedName>
        <fullName evidence="11">Mannosyltransferase</fullName>
        <ecNumber evidence="11">2.4.1.-</ecNumber>
    </recommendedName>
</protein>
<evidence type="ECO:0000256" key="11">
    <source>
        <dbReference type="RuleBase" id="RU363075"/>
    </source>
</evidence>
<evidence type="ECO:0000256" key="8">
    <source>
        <dbReference type="ARBA" id="ARBA00022989"/>
    </source>
</evidence>
<keyword evidence="5" id="KW-0808">Transferase</keyword>
<feature type="transmembrane region" description="Helical" evidence="11">
    <location>
        <begin position="213"/>
        <end position="232"/>
    </location>
</feature>
<dbReference type="AlphaFoldDB" id="A0ABD3NI31"/>
<dbReference type="EC" id="2.4.1.-" evidence="11"/>
<name>A0ABD3NI31_9STRA</name>
<comment type="pathway">
    <text evidence="2">Glycolipid biosynthesis; glycosylphosphatidylinositol-anchor biosynthesis.</text>
</comment>
<dbReference type="GO" id="GO:0016757">
    <property type="term" value="F:glycosyltransferase activity"/>
    <property type="evidence" value="ECO:0007669"/>
    <property type="project" value="UniProtKB-KW"/>
</dbReference>
<evidence type="ECO:0000256" key="2">
    <source>
        <dbReference type="ARBA" id="ARBA00004687"/>
    </source>
</evidence>
<keyword evidence="3" id="KW-0337">GPI-anchor biosynthesis</keyword>
<dbReference type="GO" id="GO:0006506">
    <property type="term" value="P:GPI anchor biosynthetic process"/>
    <property type="evidence" value="ECO:0007669"/>
    <property type="project" value="UniProtKB-KW"/>
</dbReference>
<evidence type="ECO:0000313" key="12">
    <source>
        <dbReference type="EMBL" id="KAL3775588.1"/>
    </source>
</evidence>
<feature type="transmembrane region" description="Helical" evidence="11">
    <location>
        <begin position="22"/>
        <end position="41"/>
    </location>
</feature>
<feature type="transmembrane region" description="Helical" evidence="11">
    <location>
        <begin position="252"/>
        <end position="283"/>
    </location>
</feature>
<dbReference type="Proteomes" id="UP001530315">
    <property type="component" value="Unassembled WGS sequence"/>
</dbReference>
<keyword evidence="13" id="KW-1185">Reference proteome</keyword>
<evidence type="ECO:0000256" key="9">
    <source>
        <dbReference type="ARBA" id="ARBA00023136"/>
    </source>
</evidence>
<sequence>MEEKERCELAVMTIQRRKLDRCVIYILLLLFRFLGVFQRGYVHPDEFFQGGQELFFGRHLHESDGRYLTRDFVVKSVPWEFESKHAVRSIVPPAFMTLLPLRLYATLRHHFSASFLVDGDLVITGQKSLRESSSSSLWMKSPAIENLSGVEILLVPRFFMAFLSVIFLDGSLWLLLSITQRGTIRANGPPIEVLVLASSWPCLVFGTRPFTNCLESMMLAFLIVIVAARVDYGETNHLKVKPTTKRMNDDAFFSLILIGATCSVGIFIRFTFSFFAFPVLVLFLWRRWKNLGGRRVKLMVRDVSLLSVSFLLVSFAFAWVDNQYYTRQSKSARDNNICEADLEFSSGSMLDYIAPFNAFLYNSKPANLAEHGLHPRITHLAINMPILFGPLALVGFGSFIEKIFGGIAGRSNNINGTSGSFTRSVCQWTIFSGLVVLSCAPHQEPRFLLPSMVPMVFLYGRRAVGAGALATDNIPDNIKMRSKLFHLSLILWIVFNIILYIFFGWLHQGGLLHSLLRLEKAGGILGGESDASLPRAFIYYKTYMPATFLTRGRSRIGSRGESCKVADAQCTEEHRLDNRQKEVILDLQGADSSVLLNVLREWLPCRGRDEGDGYTSIQLVSPPAVILPLVKNNDGSYAGLEKYSFLTMEDYYGHISTEDWPAFDGSAIAFLKQFKLEHYTVSCSRSGG</sequence>
<comment type="subcellular location">
    <subcellularLocation>
        <location evidence="1 11">Endoplasmic reticulum membrane</location>
        <topology evidence="1 11">Multi-pass membrane protein</topology>
    </subcellularLocation>
</comment>
<keyword evidence="7 11" id="KW-0256">Endoplasmic reticulum</keyword>
<evidence type="ECO:0000256" key="10">
    <source>
        <dbReference type="ARBA" id="ARBA00038466"/>
    </source>
</evidence>
<feature type="transmembrane region" description="Helical" evidence="11">
    <location>
        <begin position="484"/>
        <end position="506"/>
    </location>
</feature>
<feature type="transmembrane region" description="Helical" evidence="11">
    <location>
        <begin position="158"/>
        <end position="176"/>
    </location>
</feature>
<keyword evidence="6 11" id="KW-0812">Transmembrane</keyword>
<evidence type="ECO:0000256" key="1">
    <source>
        <dbReference type="ARBA" id="ARBA00004477"/>
    </source>
</evidence>
<gene>
    <name evidence="12" type="ORF">ACHAW5_003491</name>
</gene>
<dbReference type="PANTHER" id="PTHR22760:SF3">
    <property type="entry name" value="GPI MANNOSYLTRANSFERASE 4"/>
    <property type="match status" value="1"/>
</dbReference>
<proteinExistence type="inferred from homology"/>
<evidence type="ECO:0000256" key="3">
    <source>
        <dbReference type="ARBA" id="ARBA00022502"/>
    </source>
</evidence>
<keyword evidence="8 11" id="KW-1133">Transmembrane helix</keyword>
<evidence type="ECO:0000313" key="13">
    <source>
        <dbReference type="Proteomes" id="UP001530315"/>
    </source>
</evidence>
<dbReference type="InterPro" id="IPR005599">
    <property type="entry name" value="GPI_mannosylTrfase"/>
</dbReference>
<comment type="similarity">
    <text evidence="10">Belongs to the glycosyltransferase 22 family. PIGZ subfamily.</text>
</comment>
<dbReference type="GO" id="GO:0005789">
    <property type="term" value="C:endoplasmic reticulum membrane"/>
    <property type="evidence" value="ECO:0007669"/>
    <property type="project" value="UniProtKB-SubCell"/>
</dbReference>